<proteinExistence type="predicted"/>
<name>A0A7J6T3S2_PEROL</name>
<reference evidence="1 2" key="1">
    <citation type="submission" date="2020-04" db="EMBL/GenBank/DDBJ databases">
        <title>Perkinsus olseni comparative genomics.</title>
        <authorList>
            <person name="Bogema D.R."/>
        </authorList>
    </citation>
    <scope>NUCLEOTIDE SEQUENCE [LARGE SCALE GENOMIC DNA]</scope>
    <source>
        <strain evidence="1">ATCC PRA-205</strain>
    </source>
</reference>
<dbReference type="Proteomes" id="UP000574390">
    <property type="component" value="Unassembled WGS sequence"/>
</dbReference>
<gene>
    <name evidence="1" type="ORF">FOZ62_022336</name>
</gene>
<evidence type="ECO:0000313" key="2">
    <source>
        <dbReference type="Proteomes" id="UP000574390"/>
    </source>
</evidence>
<comment type="caution">
    <text evidence="1">The sequence shown here is derived from an EMBL/GenBank/DDBJ whole genome shotgun (WGS) entry which is preliminary data.</text>
</comment>
<dbReference type="AlphaFoldDB" id="A0A7J6T3S2"/>
<feature type="non-terminal residue" evidence="1">
    <location>
        <position position="1"/>
    </location>
</feature>
<evidence type="ECO:0000313" key="1">
    <source>
        <dbReference type="EMBL" id="KAF4739848.1"/>
    </source>
</evidence>
<dbReference type="EMBL" id="JABANM010010134">
    <property type="protein sequence ID" value="KAF4739848.1"/>
    <property type="molecule type" value="Genomic_DNA"/>
</dbReference>
<organism evidence="1 2">
    <name type="scientific">Perkinsus olseni</name>
    <name type="common">Perkinsus atlanticus</name>
    <dbReference type="NCBI Taxonomy" id="32597"/>
    <lineage>
        <taxon>Eukaryota</taxon>
        <taxon>Sar</taxon>
        <taxon>Alveolata</taxon>
        <taxon>Perkinsozoa</taxon>
        <taxon>Perkinsea</taxon>
        <taxon>Perkinsida</taxon>
        <taxon>Perkinsidae</taxon>
        <taxon>Perkinsus</taxon>
    </lineage>
</organism>
<accession>A0A7J6T3S2</accession>
<protein>
    <submittedName>
        <fullName evidence="1">Uncharacterized protein</fullName>
    </submittedName>
</protein>
<sequence>PLWWSIAGQGRGPSGFVLVSQLRLGAPSFSTSRWSGLREILLEPHPPSSTSGKEARGPSCERLAVEHGASRRSPLQFRPRILPLPLGSSGSYCR</sequence>